<sequence length="721" mass="81636">MGKRKTFVLSRKESSRKPTERLYQPKKFRWCKFVVIPLLIGFILLLILSNVDFTGNAYDNTWLLVKDNRIIFAEETSMVNKMRQLRSTRGLQCSSVNCSLTCYGGNTNNLYKDLEPLYAMCGSDVELFLYDCSFPGDTMKSTFLEGDFRLKTLEIDNCALAYIEEGAFQQKSVKNLKRLHLLNSQFVRLQEWSFDGLAGLEVLRISNGNSYSSYPFYGNNCLKPLAGTLQSLKIFQKSKTNSDTFDPQNWFWDGVMQQLRDVDFSDNYFRDVLTEQSFMRLGPVESLNLSNCSLEALPVRMFDGMLETLRYLNLSHNQLSALDADLLAKLGGVNSLVLGDNNWECGCENYDFLKLLQEKFSNKIMDREYVKCAAPSDLKGQGIFFMTLKCKEEEVTTIITTTEEDLTTEEVTTIISTTEEETTTITSVTEQTTNVANTSPEVEPSTPDSTEDGNVTTTTSATIYTTTTTTTTQSPLPPTIESTTSTTAATPPSTVNICCHNAFNSDQLYLALFPSQGPFTITPNSPTSVRIHVNQYSLIFDIIHFTKYAQELHWLRGRSLGSQIFDHTLLVNDLKVGSAYLFCLISESTNKVSPFDCKSYYVAGPGDHPVEPWIWDEDKGWILSLVALGICLFIFFGLIVSFTILRLKNLRKAKRQCQQMQQECQSGEMERRLCTQSSAGISLAEVQLYLRDSLDPPARSSHNNKDQYINLHMDYYEELQI</sequence>
<dbReference type="Gene3D" id="3.80.10.10">
    <property type="entry name" value="Ribonuclease Inhibitor"/>
    <property type="match status" value="1"/>
</dbReference>
<dbReference type="Proteomes" id="UP001652621">
    <property type="component" value="Unplaced"/>
</dbReference>
<evidence type="ECO:0000313" key="9">
    <source>
        <dbReference type="RefSeq" id="XP_011296607.1"/>
    </source>
</evidence>
<evidence type="ECO:0000259" key="6">
    <source>
        <dbReference type="SMART" id="SM00082"/>
    </source>
</evidence>
<feature type="transmembrane region" description="Helical" evidence="5">
    <location>
        <begin position="621"/>
        <end position="645"/>
    </location>
</feature>
<feature type="region of interest" description="Disordered" evidence="4">
    <location>
        <begin position="468"/>
        <end position="488"/>
    </location>
</feature>
<accession>A0A1I8NKZ6</accession>
<reference evidence="7" key="1">
    <citation type="submission" date="2020-05" db="UniProtKB">
        <authorList>
            <consortium name="EnsemblMetazoa"/>
        </authorList>
    </citation>
    <scope>IDENTIFICATION</scope>
    <source>
        <strain evidence="7">Aabys</strain>
    </source>
</reference>
<dbReference type="KEGG" id="mde:105262586"/>
<dbReference type="InterPro" id="IPR000483">
    <property type="entry name" value="Cys-rich_flank_reg_C"/>
</dbReference>
<organism evidence="7">
    <name type="scientific">Musca domestica</name>
    <name type="common">House fly</name>
    <dbReference type="NCBI Taxonomy" id="7370"/>
    <lineage>
        <taxon>Eukaryota</taxon>
        <taxon>Metazoa</taxon>
        <taxon>Ecdysozoa</taxon>
        <taxon>Arthropoda</taxon>
        <taxon>Hexapoda</taxon>
        <taxon>Insecta</taxon>
        <taxon>Pterygota</taxon>
        <taxon>Neoptera</taxon>
        <taxon>Endopterygota</taxon>
        <taxon>Diptera</taxon>
        <taxon>Brachycera</taxon>
        <taxon>Muscomorpha</taxon>
        <taxon>Muscoidea</taxon>
        <taxon>Muscidae</taxon>
        <taxon>Musca</taxon>
    </lineage>
</organism>
<dbReference type="PANTHER" id="PTHR24369:SF210">
    <property type="entry name" value="CHAOPTIN-RELATED"/>
    <property type="match status" value="1"/>
</dbReference>
<dbReference type="InterPro" id="IPR032675">
    <property type="entry name" value="LRR_dom_sf"/>
</dbReference>
<dbReference type="Pfam" id="PF13855">
    <property type="entry name" value="LRR_8"/>
    <property type="match status" value="1"/>
</dbReference>
<evidence type="ECO:0000313" key="8">
    <source>
        <dbReference type="Proteomes" id="UP001652621"/>
    </source>
</evidence>
<reference evidence="9" key="2">
    <citation type="submission" date="2025-04" db="UniProtKB">
        <authorList>
            <consortium name="RefSeq"/>
        </authorList>
    </citation>
    <scope>IDENTIFICATION</scope>
    <source>
        <strain evidence="9">Aabys</strain>
    </source>
</reference>
<dbReference type="InterPro" id="IPR001611">
    <property type="entry name" value="Leu-rich_rpt"/>
</dbReference>
<dbReference type="STRING" id="7370.A0A1I8NKZ6"/>
<evidence type="ECO:0000256" key="2">
    <source>
        <dbReference type="ARBA" id="ARBA00022729"/>
    </source>
</evidence>
<dbReference type="InterPro" id="IPR050541">
    <property type="entry name" value="LRR_TM_domain-containing"/>
</dbReference>
<evidence type="ECO:0000256" key="3">
    <source>
        <dbReference type="ARBA" id="ARBA00022737"/>
    </source>
</evidence>
<feature type="compositionally biased region" description="Polar residues" evidence="4">
    <location>
        <begin position="434"/>
        <end position="455"/>
    </location>
</feature>
<keyword evidence="8" id="KW-1185">Reference proteome</keyword>
<dbReference type="AlphaFoldDB" id="A0A1I8NKZ6"/>
<feature type="transmembrane region" description="Helical" evidence="5">
    <location>
        <begin position="30"/>
        <end position="48"/>
    </location>
</feature>
<protein>
    <submittedName>
        <fullName evidence="9">Uncharacterized protein LOC105262586</fullName>
    </submittedName>
</protein>
<dbReference type="GeneID" id="105262586"/>
<keyword evidence="5" id="KW-0812">Transmembrane</keyword>
<evidence type="ECO:0000256" key="1">
    <source>
        <dbReference type="ARBA" id="ARBA00022614"/>
    </source>
</evidence>
<keyword evidence="3" id="KW-0677">Repeat</keyword>
<gene>
    <name evidence="7" type="primary">105262586</name>
    <name evidence="9" type="synonym">LOC105262586</name>
</gene>
<dbReference type="VEuPathDB" id="VectorBase:MDOA016836"/>
<evidence type="ECO:0000313" key="7">
    <source>
        <dbReference type="EnsemblMetazoa" id="MDOA016836-PA"/>
    </source>
</evidence>
<keyword evidence="5" id="KW-1133">Transmembrane helix</keyword>
<keyword evidence="5" id="KW-0472">Membrane</keyword>
<keyword evidence="1" id="KW-0433">Leucine-rich repeat</keyword>
<dbReference type="OrthoDB" id="26525at2759"/>
<dbReference type="VEuPathDB" id="VectorBase:MDOMA2_009758"/>
<proteinExistence type="predicted"/>
<dbReference type="EnsemblMetazoa" id="MDOA016836-RA">
    <property type="protein sequence ID" value="MDOA016836-PA"/>
    <property type="gene ID" value="MDOA016836"/>
</dbReference>
<dbReference type="GO" id="GO:0005886">
    <property type="term" value="C:plasma membrane"/>
    <property type="evidence" value="ECO:0007669"/>
    <property type="project" value="TreeGrafter"/>
</dbReference>
<dbReference type="PROSITE" id="PS51450">
    <property type="entry name" value="LRR"/>
    <property type="match status" value="1"/>
</dbReference>
<evidence type="ECO:0000256" key="5">
    <source>
        <dbReference type="SAM" id="Phobius"/>
    </source>
</evidence>
<evidence type="ECO:0000256" key="4">
    <source>
        <dbReference type="SAM" id="MobiDB-lite"/>
    </source>
</evidence>
<dbReference type="RefSeq" id="XP_011296607.1">
    <property type="nucleotide sequence ID" value="XM_011298305.1"/>
</dbReference>
<dbReference type="SUPFAM" id="SSF52058">
    <property type="entry name" value="L domain-like"/>
    <property type="match status" value="1"/>
</dbReference>
<name>A0A1I8NKZ6_MUSDO</name>
<dbReference type="SMART" id="SM00369">
    <property type="entry name" value="LRR_TYP"/>
    <property type="match status" value="4"/>
</dbReference>
<dbReference type="PANTHER" id="PTHR24369">
    <property type="entry name" value="ANTIGEN BSP, PUTATIVE-RELATED"/>
    <property type="match status" value="1"/>
</dbReference>
<keyword evidence="2" id="KW-0732">Signal</keyword>
<feature type="region of interest" description="Disordered" evidence="4">
    <location>
        <begin position="433"/>
        <end position="456"/>
    </location>
</feature>
<feature type="domain" description="LRRCT" evidence="6">
    <location>
        <begin position="341"/>
        <end position="391"/>
    </location>
</feature>
<dbReference type="InterPro" id="IPR003591">
    <property type="entry name" value="Leu-rich_rpt_typical-subtyp"/>
</dbReference>
<dbReference type="SMART" id="SM00082">
    <property type="entry name" value="LRRCT"/>
    <property type="match status" value="1"/>
</dbReference>